<evidence type="ECO:0000313" key="3">
    <source>
        <dbReference type="Proteomes" id="UP000319818"/>
    </source>
</evidence>
<sequence length="181" mass="20310">MPALPFQRPQLLTAAEFAALPEATDGRYELQEGKVVISPSPAPRHQFCQHRLQVLLDPQVPDEFRLLPTVDVDLELVPATRPGFVRIPDLVVVTRSGFERSHRGGGLLRAEEVVLAVEIVSDGSQRTDRMIKHDEYADAGIPHYWIIDIDDRPAITACHLAGEFGYVDDPFPVRLDLDRLR</sequence>
<accession>A0A543GAW3</accession>
<keyword evidence="2" id="KW-0255">Endonuclease</keyword>
<dbReference type="OrthoDB" id="9799703at2"/>
<dbReference type="Proteomes" id="UP000319818">
    <property type="component" value="Unassembled WGS sequence"/>
</dbReference>
<organism evidence="2 3">
    <name type="scientific">Pseudonocardia cypriaca</name>
    <dbReference type="NCBI Taxonomy" id="882449"/>
    <lineage>
        <taxon>Bacteria</taxon>
        <taxon>Bacillati</taxon>
        <taxon>Actinomycetota</taxon>
        <taxon>Actinomycetes</taxon>
        <taxon>Pseudonocardiales</taxon>
        <taxon>Pseudonocardiaceae</taxon>
        <taxon>Pseudonocardia</taxon>
    </lineage>
</organism>
<reference evidence="2 3" key="1">
    <citation type="submission" date="2019-06" db="EMBL/GenBank/DDBJ databases">
        <title>Sequencing the genomes of 1000 actinobacteria strains.</title>
        <authorList>
            <person name="Klenk H.-P."/>
        </authorList>
    </citation>
    <scope>NUCLEOTIDE SEQUENCE [LARGE SCALE GENOMIC DNA]</scope>
    <source>
        <strain evidence="2 3">DSM 45511</strain>
    </source>
</reference>
<dbReference type="GO" id="GO:0004519">
    <property type="term" value="F:endonuclease activity"/>
    <property type="evidence" value="ECO:0007669"/>
    <property type="project" value="UniProtKB-KW"/>
</dbReference>
<evidence type="ECO:0000313" key="2">
    <source>
        <dbReference type="EMBL" id="TQM43218.1"/>
    </source>
</evidence>
<gene>
    <name evidence="2" type="ORF">FB388_0560</name>
</gene>
<dbReference type="SUPFAM" id="SSF52980">
    <property type="entry name" value="Restriction endonuclease-like"/>
    <property type="match status" value="1"/>
</dbReference>
<evidence type="ECO:0000259" key="1">
    <source>
        <dbReference type="Pfam" id="PF05685"/>
    </source>
</evidence>
<dbReference type="PANTHER" id="PTHR34107">
    <property type="entry name" value="SLL0198 PROTEIN-RELATED"/>
    <property type="match status" value="1"/>
</dbReference>
<dbReference type="EMBL" id="VFPH01000001">
    <property type="protein sequence ID" value="TQM43218.1"/>
    <property type="molecule type" value="Genomic_DNA"/>
</dbReference>
<dbReference type="PANTHER" id="PTHR34107:SF4">
    <property type="entry name" value="SLL1222 PROTEIN"/>
    <property type="match status" value="1"/>
</dbReference>
<dbReference type="Pfam" id="PF05685">
    <property type="entry name" value="Uma2"/>
    <property type="match status" value="1"/>
</dbReference>
<dbReference type="InterPro" id="IPR011335">
    <property type="entry name" value="Restrct_endonuc-II-like"/>
</dbReference>
<dbReference type="Gene3D" id="3.90.1570.10">
    <property type="entry name" value="tt1808, chain A"/>
    <property type="match status" value="1"/>
</dbReference>
<comment type="caution">
    <text evidence="2">The sequence shown here is derived from an EMBL/GenBank/DDBJ whole genome shotgun (WGS) entry which is preliminary data.</text>
</comment>
<name>A0A543GAW3_9PSEU</name>
<protein>
    <submittedName>
        <fullName evidence="2">Uma2 family endonuclease</fullName>
    </submittedName>
</protein>
<dbReference type="RefSeq" id="WP_142096424.1">
    <property type="nucleotide sequence ID" value="NZ_VFPH01000001.1"/>
</dbReference>
<keyword evidence="3" id="KW-1185">Reference proteome</keyword>
<proteinExistence type="predicted"/>
<keyword evidence="2" id="KW-0378">Hydrolase</keyword>
<dbReference type="InterPro" id="IPR008538">
    <property type="entry name" value="Uma2"/>
</dbReference>
<dbReference type="CDD" id="cd06260">
    <property type="entry name" value="DUF820-like"/>
    <property type="match status" value="1"/>
</dbReference>
<dbReference type="InterPro" id="IPR012296">
    <property type="entry name" value="Nuclease_put_TT1808"/>
</dbReference>
<dbReference type="AlphaFoldDB" id="A0A543GAW3"/>
<keyword evidence="2" id="KW-0540">Nuclease</keyword>
<feature type="domain" description="Putative restriction endonuclease" evidence="1">
    <location>
        <begin position="15"/>
        <end position="153"/>
    </location>
</feature>